<proteinExistence type="predicted"/>
<feature type="region of interest" description="Disordered" evidence="1">
    <location>
        <begin position="1"/>
        <end position="36"/>
    </location>
</feature>
<gene>
    <name evidence="2" type="ORF">PCOR1329_LOCUS13294</name>
</gene>
<evidence type="ECO:0000313" key="2">
    <source>
        <dbReference type="EMBL" id="CAK0807401.1"/>
    </source>
</evidence>
<feature type="non-terminal residue" evidence="2">
    <location>
        <position position="212"/>
    </location>
</feature>
<accession>A0ABN9QQS1</accession>
<reference evidence="2" key="1">
    <citation type="submission" date="2023-10" db="EMBL/GenBank/DDBJ databases">
        <authorList>
            <person name="Chen Y."/>
            <person name="Shah S."/>
            <person name="Dougan E. K."/>
            <person name="Thang M."/>
            <person name="Chan C."/>
        </authorList>
    </citation>
    <scope>NUCLEOTIDE SEQUENCE [LARGE SCALE GENOMIC DNA]</scope>
</reference>
<name>A0ABN9QQS1_9DINO</name>
<dbReference type="EMBL" id="CAUYUJ010003921">
    <property type="protein sequence ID" value="CAK0807401.1"/>
    <property type="molecule type" value="Genomic_DNA"/>
</dbReference>
<feature type="non-terminal residue" evidence="2">
    <location>
        <position position="1"/>
    </location>
</feature>
<dbReference type="Proteomes" id="UP001189429">
    <property type="component" value="Unassembled WGS sequence"/>
</dbReference>
<organism evidence="2 3">
    <name type="scientific">Prorocentrum cordatum</name>
    <dbReference type="NCBI Taxonomy" id="2364126"/>
    <lineage>
        <taxon>Eukaryota</taxon>
        <taxon>Sar</taxon>
        <taxon>Alveolata</taxon>
        <taxon>Dinophyceae</taxon>
        <taxon>Prorocentrales</taxon>
        <taxon>Prorocentraceae</taxon>
        <taxon>Prorocentrum</taxon>
    </lineage>
</organism>
<evidence type="ECO:0000256" key="1">
    <source>
        <dbReference type="SAM" id="MobiDB-lite"/>
    </source>
</evidence>
<comment type="caution">
    <text evidence="2">The sequence shown here is derived from an EMBL/GenBank/DDBJ whole genome shotgun (WGS) entry which is preliminary data.</text>
</comment>
<sequence length="212" mass="23353">RLSWHAEDFAMDPDELLEGHKGKAQAPPEGEPVGKKNRLGEMADAADDELAKVEGALKAKDIQQAVNIRLKMACAHAQQLKAAGKECAEVTAIQELKSKVGPPHLYIARAAFKSLKEDEKVRQLLEPSQVLTALHDQFLCKASMEDMGLVIRHFRVRKCYNEKFCRIQFSISGGFQVPLEGQSVATKLLLEQSMIKALTHLGGKLKLGSTPI</sequence>
<protein>
    <submittedName>
        <fullName evidence="2">Uncharacterized protein</fullName>
    </submittedName>
</protein>
<keyword evidence="3" id="KW-1185">Reference proteome</keyword>
<evidence type="ECO:0000313" key="3">
    <source>
        <dbReference type="Proteomes" id="UP001189429"/>
    </source>
</evidence>